<feature type="region of interest" description="Disordered" evidence="1">
    <location>
        <begin position="1"/>
        <end position="22"/>
    </location>
</feature>
<accession>A0A8T9B3Q5</accession>
<sequence>MASTESPSTTSTSTPPTRRAYKGSCHCMRKNAIHNLPHPPTPHHLSHRPHHHPLPQMQLLNVPQNGLPPRPAPARTLRFPAPVPAQPFRGPKRLHVFRGAHPLVFLRDVRGAVFCFCGEGEEREVEIEGERKMVWTAKRDRWVSGTSAKGFDYLTVNGVTIEPGQEGFDMREWMEKGWIAYLDVRDGVGEPRFSRPYDGGAY</sequence>
<protein>
    <submittedName>
        <fullName evidence="2">Uncharacterized protein</fullName>
    </submittedName>
</protein>
<dbReference type="OrthoDB" id="3930719at2759"/>
<evidence type="ECO:0000313" key="3">
    <source>
        <dbReference type="Proteomes" id="UP000469559"/>
    </source>
</evidence>
<comment type="caution">
    <text evidence="2">The sequence shown here is derived from an EMBL/GenBank/DDBJ whole genome shotgun (WGS) entry which is preliminary data.</text>
</comment>
<proteinExistence type="predicted"/>
<reference evidence="2 3" key="1">
    <citation type="submission" date="2018-05" db="EMBL/GenBank/DDBJ databases">
        <title>Whole genome sequencing for identification of molecular markers to develop diagnostic detection tools for the regulated plant pathogen Lachnellula willkommii.</title>
        <authorList>
            <person name="Giroux E."/>
            <person name="Bilodeau G."/>
        </authorList>
    </citation>
    <scope>NUCLEOTIDE SEQUENCE [LARGE SCALE GENOMIC DNA]</scope>
    <source>
        <strain evidence="2 3">CBS 203.66</strain>
    </source>
</reference>
<evidence type="ECO:0000313" key="2">
    <source>
        <dbReference type="EMBL" id="TVY14325.1"/>
    </source>
</evidence>
<dbReference type="EMBL" id="QGMF01000713">
    <property type="protein sequence ID" value="TVY14325.1"/>
    <property type="molecule type" value="Genomic_DNA"/>
</dbReference>
<gene>
    <name evidence="2" type="ORF">LARI1_G008171</name>
</gene>
<organism evidence="2 3">
    <name type="scientific">Lachnellula arida</name>
    <dbReference type="NCBI Taxonomy" id="1316785"/>
    <lineage>
        <taxon>Eukaryota</taxon>
        <taxon>Fungi</taxon>
        <taxon>Dikarya</taxon>
        <taxon>Ascomycota</taxon>
        <taxon>Pezizomycotina</taxon>
        <taxon>Leotiomycetes</taxon>
        <taxon>Helotiales</taxon>
        <taxon>Lachnaceae</taxon>
        <taxon>Lachnellula</taxon>
    </lineage>
</organism>
<evidence type="ECO:0000256" key="1">
    <source>
        <dbReference type="SAM" id="MobiDB-lite"/>
    </source>
</evidence>
<name>A0A8T9B3Q5_9HELO</name>
<feature type="compositionally biased region" description="Low complexity" evidence="1">
    <location>
        <begin position="1"/>
        <end position="17"/>
    </location>
</feature>
<dbReference type="Proteomes" id="UP000469559">
    <property type="component" value="Unassembled WGS sequence"/>
</dbReference>
<feature type="compositionally biased region" description="Basic residues" evidence="1">
    <location>
        <begin position="44"/>
        <end position="53"/>
    </location>
</feature>
<dbReference type="AlphaFoldDB" id="A0A8T9B3Q5"/>
<feature type="region of interest" description="Disordered" evidence="1">
    <location>
        <begin position="34"/>
        <end position="54"/>
    </location>
</feature>
<keyword evidence="3" id="KW-1185">Reference proteome</keyword>